<accession>A0A1V6P101</accession>
<name>A0A1V6P101_PENDC</name>
<dbReference type="EMBL" id="MDYL01000022">
    <property type="protein sequence ID" value="OQD70621.1"/>
    <property type="molecule type" value="Genomic_DNA"/>
</dbReference>
<feature type="region of interest" description="Disordered" evidence="1">
    <location>
        <begin position="1"/>
        <end position="33"/>
    </location>
</feature>
<evidence type="ECO:0000256" key="1">
    <source>
        <dbReference type="SAM" id="MobiDB-lite"/>
    </source>
</evidence>
<evidence type="ECO:0000313" key="2">
    <source>
        <dbReference type="EMBL" id="OQD70621.1"/>
    </source>
</evidence>
<keyword evidence="3" id="KW-1185">Reference proteome</keyword>
<proteinExistence type="predicted"/>
<dbReference type="AlphaFoldDB" id="A0A1V6P101"/>
<feature type="compositionally biased region" description="Polar residues" evidence="1">
    <location>
        <begin position="16"/>
        <end position="27"/>
    </location>
</feature>
<reference evidence="3" key="1">
    <citation type="journal article" date="2017" name="Nat. Microbiol.">
        <title>Global analysis of biosynthetic gene clusters reveals vast potential of secondary metabolite production in Penicillium species.</title>
        <authorList>
            <person name="Nielsen J.C."/>
            <person name="Grijseels S."/>
            <person name="Prigent S."/>
            <person name="Ji B."/>
            <person name="Dainat J."/>
            <person name="Nielsen K.F."/>
            <person name="Frisvad J.C."/>
            <person name="Workman M."/>
            <person name="Nielsen J."/>
        </authorList>
    </citation>
    <scope>NUCLEOTIDE SEQUENCE [LARGE SCALE GENOMIC DNA]</scope>
    <source>
        <strain evidence="3">IBT 11843</strain>
    </source>
</reference>
<dbReference type="STRING" id="69771.A0A1V6P101"/>
<comment type="caution">
    <text evidence="2">The sequence shown here is derived from an EMBL/GenBank/DDBJ whole genome shotgun (WGS) entry which is preliminary data.</text>
</comment>
<dbReference type="Proteomes" id="UP000191522">
    <property type="component" value="Unassembled WGS sequence"/>
</dbReference>
<dbReference type="OrthoDB" id="3784821at2759"/>
<gene>
    <name evidence="2" type="ORF">PENDEC_c022G04210</name>
</gene>
<sequence length="88" mass="9985">MPPKGSRGLYIPRVPQKQTSRALRSSPPQGPVDIRQTKEYKAAASKWTRTIVALPIVMYTSWILYERINGNKSPKKLVQKQDQDSSES</sequence>
<organism evidence="2 3">
    <name type="scientific">Penicillium decumbens</name>
    <dbReference type="NCBI Taxonomy" id="69771"/>
    <lineage>
        <taxon>Eukaryota</taxon>
        <taxon>Fungi</taxon>
        <taxon>Dikarya</taxon>
        <taxon>Ascomycota</taxon>
        <taxon>Pezizomycotina</taxon>
        <taxon>Eurotiomycetes</taxon>
        <taxon>Eurotiomycetidae</taxon>
        <taxon>Eurotiales</taxon>
        <taxon>Aspergillaceae</taxon>
        <taxon>Penicillium</taxon>
    </lineage>
</organism>
<protein>
    <submittedName>
        <fullName evidence="2">Uncharacterized protein</fullName>
    </submittedName>
</protein>
<evidence type="ECO:0000313" key="3">
    <source>
        <dbReference type="Proteomes" id="UP000191522"/>
    </source>
</evidence>